<dbReference type="Gramene" id="MELO3C031088.2.1">
    <property type="protein sequence ID" value="MELO3C031088.2.1"/>
    <property type="gene ID" value="MELO3C031088.2"/>
</dbReference>
<proteinExistence type="predicted"/>
<dbReference type="AlphaFoldDB" id="A0A9I9EAM0"/>
<reference evidence="1" key="1">
    <citation type="submission" date="2023-03" db="UniProtKB">
        <authorList>
            <consortium name="EnsemblPlants"/>
        </authorList>
    </citation>
    <scope>IDENTIFICATION</scope>
</reference>
<dbReference type="EnsemblPlants" id="MELO3C031088.2.1">
    <property type="protein sequence ID" value="MELO3C031088.2.1"/>
    <property type="gene ID" value="MELO3C031088.2"/>
</dbReference>
<organism evidence="1">
    <name type="scientific">Cucumis melo</name>
    <name type="common">Muskmelon</name>
    <dbReference type="NCBI Taxonomy" id="3656"/>
    <lineage>
        <taxon>Eukaryota</taxon>
        <taxon>Viridiplantae</taxon>
        <taxon>Streptophyta</taxon>
        <taxon>Embryophyta</taxon>
        <taxon>Tracheophyta</taxon>
        <taxon>Spermatophyta</taxon>
        <taxon>Magnoliopsida</taxon>
        <taxon>eudicotyledons</taxon>
        <taxon>Gunneridae</taxon>
        <taxon>Pentapetalae</taxon>
        <taxon>rosids</taxon>
        <taxon>fabids</taxon>
        <taxon>Cucurbitales</taxon>
        <taxon>Cucurbitaceae</taxon>
        <taxon>Benincaseae</taxon>
        <taxon>Cucumis</taxon>
    </lineage>
</organism>
<name>A0A9I9EAM0_CUCME</name>
<accession>A0A9I9EAM0</accession>
<evidence type="ECO:0000313" key="1">
    <source>
        <dbReference type="EnsemblPlants" id="MELO3C031088.2.1"/>
    </source>
</evidence>
<sequence length="56" mass="6779">FHYEDISRQDPLLKQNHTNIMKVPESSSIKVVANEPCDFRRKKMENWLWRFCAVKN</sequence>
<protein>
    <submittedName>
        <fullName evidence="1">Uncharacterized protein</fullName>
    </submittedName>
</protein>